<dbReference type="Pfam" id="PF17200">
    <property type="entry name" value="sCache_2"/>
    <property type="match status" value="1"/>
</dbReference>
<reference evidence="12" key="1">
    <citation type="submission" date="2022-06" db="EMBL/GenBank/DDBJ databases">
        <title>Alkalicoccobacillus porphyridii sp. nov., isolated from a marine red alga, Porphyridium purpureum and reclassification of Shouchella plakortidis and Shouchella gibsonii as Alkalicoccobacillus plakortidis comb. nov. and Alkalicoccobacillus gibsonii comb. nov.</title>
        <authorList>
            <person name="Kim K.H."/>
            <person name="Lee J.K."/>
            <person name="Han D.M."/>
            <person name="Baek J.H."/>
            <person name="Jeon C.O."/>
        </authorList>
    </citation>
    <scope>NUCLEOTIDE SEQUENCE</scope>
    <source>
        <strain evidence="12">DSM 19153</strain>
    </source>
</reference>
<comment type="similarity">
    <text evidence="7">Belongs to the methyl-accepting chemotaxis (MCP) protein family.</text>
</comment>
<dbReference type="SMART" id="SM00283">
    <property type="entry name" value="MA"/>
    <property type="match status" value="1"/>
</dbReference>
<comment type="caution">
    <text evidence="12">The sequence shown here is derived from an EMBL/GenBank/DDBJ whole genome shotgun (WGS) entry which is preliminary data.</text>
</comment>
<dbReference type="InterPro" id="IPR003660">
    <property type="entry name" value="HAMP_dom"/>
</dbReference>
<dbReference type="Pfam" id="PF00015">
    <property type="entry name" value="MCPsignal"/>
    <property type="match status" value="1"/>
</dbReference>
<dbReference type="SUPFAM" id="SSF58104">
    <property type="entry name" value="Methyl-accepting chemotaxis protein (MCP) signaling domain"/>
    <property type="match status" value="1"/>
</dbReference>
<dbReference type="SMART" id="SM00304">
    <property type="entry name" value="HAMP"/>
    <property type="match status" value="1"/>
</dbReference>
<dbReference type="CDD" id="cd06225">
    <property type="entry name" value="HAMP"/>
    <property type="match status" value="1"/>
</dbReference>
<evidence type="ECO:0000256" key="3">
    <source>
        <dbReference type="ARBA" id="ARBA00022692"/>
    </source>
</evidence>
<dbReference type="Gene3D" id="3.30.450.20">
    <property type="entry name" value="PAS domain"/>
    <property type="match status" value="1"/>
</dbReference>
<keyword evidence="4 9" id="KW-1133">Transmembrane helix</keyword>
<dbReference type="PROSITE" id="PS50111">
    <property type="entry name" value="CHEMOTAXIS_TRANSDUC_2"/>
    <property type="match status" value="1"/>
</dbReference>
<accession>A0ABT0XIW2</accession>
<evidence type="ECO:0000256" key="6">
    <source>
        <dbReference type="ARBA" id="ARBA00023224"/>
    </source>
</evidence>
<evidence type="ECO:0000259" key="10">
    <source>
        <dbReference type="PROSITE" id="PS50111"/>
    </source>
</evidence>
<dbReference type="InterPro" id="IPR004089">
    <property type="entry name" value="MCPsignal_dom"/>
</dbReference>
<evidence type="ECO:0000313" key="12">
    <source>
        <dbReference type="EMBL" id="MCM2675147.1"/>
    </source>
</evidence>
<dbReference type="InterPro" id="IPR004090">
    <property type="entry name" value="Chemotax_Me-accpt_rcpt"/>
</dbReference>
<evidence type="ECO:0000256" key="2">
    <source>
        <dbReference type="ARBA" id="ARBA00022475"/>
    </source>
</evidence>
<evidence type="ECO:0000256" key="9">
    <source>
        <dbReference type="SAM" id="Phobius"/>
    </source>
</evidence>
<evidence type="ECO:0000256" key="8">
    <source>
        <dbReference type="PROSITE-ProRule" id="PRU00284"/>
    </source>
</evidence>
<organism evidence="12 13">
    <name type="scientific">Alkalicoccobacillus plakortidis</name>
    <dbReference type="NCBI Taxonomy" id="444060"/>
    <lineage>
        <taxon>Bacteria</taxon>
        <taxon>Bacillati</taxon>
        <taxon>Bacillota</taxon>
        <taxon>Bacilli</taxon>
        <taxon>Bacillales</taxon>
        <taxon>Bacillaceae</taxon>
        <taxon>Alkalicoccobacillus</taxon>
    </lineage>
</organism>
<dbReference type="Gene3D" id="6.10.340.10">
    <property type="match status" value="1"/>
</dbReference>
<evidence type="ECO:0000256" key="4">
    <source>
        <dbReference type="ARBA" id="ARBA00022989"/>
    </source>
</evidence>
<dbReference type="SMART" id="SM01049">
    <property type="entry name" value="Cache_2"/>
    <property type="match status" value="1"/>
</dbReference>
<dbReference type="InterPro" id="IPR033480">
    <property type="entry name" value="sCache_2"/>
</dbReference>
<evidence type="ECO:0000259" key="11">
    <source>
        <dbReference type="PROSITE" id="PS50885"/>
    </source>
</evidence>
<dbReference type="RefSeq" id="WP_251605485.1">
    <property type="nucleotide sequence ID" value="NZ_JAMQJY010000001.1"/>
</dbReference>
<name>A0ABT0XIW2_9BACI</name>
<sequence length="579" mass="63490">MKKNTWSIHRISGKLTLLIMIAVVITGSIIGGSAYYLAKQQLTDSGKLDIQNSVDASLSLLESLQTDVENGSLTLDEAQERARQLISGPQNENGYDISQSNFSYKNDGYMVAYLADYTVQLHPTNEIGDIPADTTVQKMLVAAATEEKSKDRYTNYERTEQNGDVIKKIAYMTYFEPWEWNIGMTATESEFYDDIHTLQTLIIAITAFISLAAFLVCYMLIRKKINTLGEIAIAANRISDGDISLTELPEGQDEIGQLGKAFNTMSNQLRSLINSLQEKGSQLLDQATELSAISEETSASSEEIVRAIDEISTGTQEQAAHLEKTNNQIIDLNTSVQAMNQQKEAMNQATVLSTHAVKQGKEKVQTLEESNKKSLAASDKISVGITNLYLKIQDITRITDVITNIAEETNLLALNASIEAARAGEQGRGFAVVAGEVRKLAEQANARTNDIKEMIQGIEKETEKTVLLMGETSTYSDELSKVVKQTATEFVEIESAITETSTSIQLLEQELSQVTLYTNTIAEAVEHASSVSEETAASVEEITASLDEQGNAIQNVAHAAEGLTDLNQKLSEDLAFYNK</sequence>
<dbReference type="PRINTS" id="PR00260">
    <property type="entry name" value="CHEMTRNSDUCR"/>
</dbReference>
<dbReference type="PANTHER" id="PTHR32089">
    <property type="entry name" value="METHYL-ACCEPTING CHEMOTAXIS PROTEIN MCPB"/>
    <property type="match status" value="1"/>
</dbReference>
<keyword evidence="5 9" id="KW-0472">Membrane</keyword>
<dbReference type="EMBL" id="JAMQJY010000001">
    <property type="protein sequence ID" value="MCM2675147.1"/>
    <property type="molecule type" value="Genomic_DNA"/>
</dbReference>
<proteinExistence type="inferred from homology"/>
<feature type="domain" description="HAMP" evidence="11">
    <location>
        <begin position="222"/>
        <end position="274"/>
    </location>
</feature>
<feature type="domain" description="Methyl-accepting transducer" evidence="10">
    <location>
        <begin position="293"/>
        <end position="543"/>
    </location>
</feature>
<protein>
    <submittedName>
        <fullName evidence="12">Methyl-accepting chemotaxis protein</fullName>
    </submittedName>
</protein>
<dbReference type="PROSITE" id="PS50885">
    <property type="entry name" value="HAMP"/>
    <property type="match status" value="1"/>
</dbReference>
<dbReference type="Proteomes" id="UP001203665">
    <property type="component" value="Unassembled WGS sequence"/>
</dbReference>
<evidence type="ECO:0000313" key="13">
    <source>
        <dbReference type="Proteomes" id="UP001203665"/>
    </source>
</evidence>
<keyword evidence="2" id="KW-1003">Cell membrane</keyword>
<gene>
    <name evidence="12" type="ORF">NDM98_06360</name>
</gene>
<evidence type="ECO:0000256" key="7">
    <source>
        <dbReference type="ARBA" id="ARBA00029447"/>
    </source>
</evidence>
<keyword evidence="13" id="KW-1185">Reference proteome</keyword>
<keyword evidence="6 8" id="KW-0807">Transducer</keyword>
<comment type="subcellular location">
    <subcellularLocation>
        <location evidence="1">Cell membrane</location>
        <topology evidence="1">Multi-pass membrane protein</topology>
    </subcellularLocation>
</comment>
<dbReference type="PANTHER" id="PTHR32089:SF112">
    <property type="entry name" value="LYSOZYME-LIKE PROTEIN-RELATED"/>
    <property type="match status" value="1"/>
</dbReference>
<evidence type="ECO:0000256" key="1">
    <source>
        <dbReference type="ARBA" id="ARBA00004651"/>
    </source>
</evidence>
<feature type="transmembrane region" description="Helical" evidence="9">
    <location>
        <begin position="201"/>
        <end position="221"/>
    </location>
</feature>
<feature type="transmembrane region" description="Helical" evidence="9">
    <location>
        <begin position="15"/>
        <end position="38"/>
    </location>
</feature>
<keyword evidence="3 9" id="KW-0812">Transmembrane</keyword>
<dbReference type="Gene3D" id="1.10.287.950">
    <property type="entry name" value="Methyl-accepting chemotaxis protein"/>
    <property type="match status" value="1"/>
</dbReference>
<evidence type="ECO:0000256" key="5">
    <source>
        <dbReference type="ARBA" id="ARBA00023136"/>
    </source>
</evidence>
<dbReference type="Pfam" id="PF00672">
    <property type="entry name" value="HAMP"/>
    <property type="match status" value="1"/>
</dbReference>